<evidence type="ECO:0000313" key="1">
    <source>
        <dbReference type="EMBL" id="OWW18692.1"/>
    </source>
</evidence>
<gene>
    <name evidence="1" type="ORF">AYR66_03710</name>
</gene>
<accession>A0A254TBN6</accession>
<organism evidence="1 2">
    <name type="scientific">Noviherbaspirillum denitrificans</name>
    <dbReference type="NCBI Taxonomy" id="1968433"/>
    <lineage>
        <taxon>Bacteria</taxon>
        <taxon>Pseudomonadati</taxon>
        <taxon>Pseudomonadota</taxon>
        <taxon>Betaproteobacteria</taxon>
        <taxon>Burkholderiales</taxon>
        <taxon>Oxalobacteraceae</taxon>
        <taxon>Noviherbaspirillum</taxon>
    </lineage>
</organism>
<dbReference type="AlphaFoldDB" id="A0A254TBN6"/>
<comment type="caution">
    <text evidence="1">The sequence shown here is derived from an EMBL/GenBank/DDBJ whole genome shotgun (WGS) entry which is preliminary data.</text>
</comment>
<name>A0A254TBN6_9BURK</name>
<evidence type="ECO:0000313" key="2">
    <source>
        <dbReference type="Proteomes" id="UP000197535"/>
    </source>
</evidence>
<dbReference type="Proteomes" id="UP000197535">
    <property type="component" value="Unassembled WGS sequence"/>
</dbReference>
<dbReference type="EMBL" id="LSTO01000002">
    <property type="protein sequence ID" value="OWW18692.1"/>
    <property type="molecule type" value="Genomic_DNA"/>
</dbReference>
<protein>
    <submittedName>
        <fullName evidence="1">Uncharacterized protein</fullName>
    </submittedName>
</protein>
<sequence>MWRTAHASPTGHLSISIALHARCIPVPVWNAFHLKEGHMKDRPCGGVKFALLLGLAPFINGCMTTSNLDGYSRHWGDAGSRLKRESALRAAWRGRPYQSLQEAFGTPKMVMTVPGYRPIRTDVIVYGSTDKSTNCIDAFTVIRPGSDDEIMVTDYFCR</sequence>
<proteinExistence type="predicted"/>
<keyword evidence="2" id="KW-1185">Reference proteome</keyword>
<reference evidence="1 2" key="1">
    <citation type="submission" date="2016-02" db="EMBL/GenBank/DDBJ databases">
        <authorList>
            <person name="Wen L."/>
            <person name="He K."/>
            <person name="Yang H."/>
        </authorList>
    </citation>
    <scope>NUCLEOTIDE SEQUENCE [LARGE SCALE GENOMIC DNA]</scope>
    <source>
        <strain evidence="1 2">TSA40</strain>
    </source>
</reference>